<evidence type="ECO:0000256" key="2">
    <source>
        <dbReference type="ARBA" id="ARBA00004177"/>
    </source>
</evidence>
<dbReference type="GO" id="GO:0043161">
    <property type="term" value="P:proteasome-mediated ubiquitin-dependent protein catabolic process"/>
    <property type="evidence" value="ECO:0007669"/>
    <property type="project" value="TreeGrafter"/>
</dbReference>
<dbReference type="PROSITE" id="PS50826">
    <property type="entry name" value="RUN"/>
    <property type="match status" value="1"/>
</dbReference>
<evidence type="ECO:0000256" key="10">
    <source>
        <dbReference type="ARBA" id="ARBA00025759"/>
    </source>
</evidence>
<evidence type="ECO:0000256" key="12">
    <source>
        <dbReference type="ARBA" id="ARBA00041740"/>
    </source>
</evidence>
<dbReference type="Gene3D" id="3.30.710.10">
    <property type="entry name" value="Potassium Channel Kv1.1, Chain A"/>
    <property type="match status" value="1"/>
</dbReference>
<evidence type="ECO:0000256" key="13">
    <source>
        <dbReference type="SAM" id="MobiDB-lite"/>
    </source>
</evidence>
<comment type="caution">
    <text evidence="16">The sequence shown here is derived from an EMBL/GenBank/DDBJ whole genome shotgun (WGS) entry which is preliminary data.</text>
</comment>
<dbReference type="InterPro" id="IPR022761">
    <property type="entry name" value="Fumarate_lyase_N"/>
</dbReference>
<evidence type="ECO:0000256" key="7">
    <source>
        <dbReference type="ARBA" id="ARBA00022753"/>
    </source>
</evidence>
<feature type="domain" description="RUN" evidence="15">
    <location>
        <begin position="393"/>
        <end position="553"/>
    </location>
</feature>
<dbReference type="Pfam" id="PF02214">
    <property type="entry name" value="BTB_2"/>
    <property type="match status" value="1"/>
</dbReference>
<keyword evidence="9" id="KW-0539">Nucleus</keyword>
<dbReference type="Proteomes" id="UP000289886">
    <property type="component" value="Unassembled WGS sequence"/>
</dbReference>
<dbReference type="Gene3D" id="2.30.29.230">
    <property type="match status" value="1"/>
</dbReference>
<proteinExistence type="inferred from homology"/>
<evidence type="ECO:0000256" key="1">
    <source>
        <dbReference type="ARBA" id="ARBA00004123"/>
    </source>
</evidence>
<dbReference type="Pfam" id="PF00206">
    <property type="entry name" value="Lyase_1"/>
    <property type="match status" value="2"/>
</dbReference>
<sequence>MPQKKNPDSLELIRSKAGRLFGREDKEAMFDSYDTVCAVLQVATGVISTLKVNRTAMEAALSTDMLATDLAYYLVRKGGNKLWGGRFVGATDPIMEKFNASIHYDKRMWAADIQGSKAYVKALEKAGLVTKAEMEQILEGMDKIFEEWSKGVFDIKAGDEDIHTANERRLKVVTDMRLWLRDGISTVTGHLLQLINTMMERAASEIDILFPGYTHMQRAQPIRWSHWILRTLQERSQSIKLKGLNNYTNNKHEHEIVQEEHPNELESKTRIRVQSPWHHCRDVELRSTFAGGKRNRNPAMEGFGSSPLSWQQGESNSRVSSCLSCSTGSSNTPHDLPIGGTCIHDSSLMPPAGSPQTLQVWWGKVFPKLRRRNSVTKLGEATEEEIATDYVFRIVQASHRHDSGTVEVCLLHMLKRRAAGFLRSDKIAALFTKIGKVFTTAGEVCRKVTELQQQQAEGGRRVQCSGQESLRRQGSTAGRAPPSLTPQALKHIWVRTALFEKVLDKIVQYVVDNSSKYYEKEALMHDAVYGPILAALLVGPCALEYSKLKTSDHFWTDPSANELVQRHRIHGAHGRQDSPSKRPALGIRKRQSSGSMSEDKLAASARDYVESLHQNSRTHLLYGKNNVLVQPKEHMEALRGYLSLHQAAGHLTLKWTPNQLMNGTLGDCDLEKSIYWDYALTVPLSQIVCIHCHQRPDCGGTLVLVSQDGIQRPPLHFPEGGHLLAFLSCLENGLLPRGQLEPPLWTQRGKVKQLMEEAVTKKFVHEDSSHIIALCRPTLPGGRPKTCSYKGSPNNNYVRLNVGGALYFTTVQVLTRQDTMLKAMFSGRMEVLTDKEGWILIDRSGKHFGSILNYLRDATITLPKSQQEIRELMAEAKYYLIQGLEKKDLYEPVCTIPIVTSLKEEEKLIEACTKPVVKLLYNRSNNKYSYTSNSDDHLLKNIELFDKLSLRFNGRVLFIKDVLGDEICCWSFYGQGRKLAEVCCTSIVYATEKKQTKVEFPEARIYEETLNVLLYETPRVPDNSLLEATSRGSHRGSHSEDEEGTELRDRVRRIHIKRYSTYDDRQLGHQPGYRD</sequence>
<accession>A0A444UC75</accession>
<dbReference type="SUPFAM" id="SSF48557">
    <property type="entry name" value="L-aspartase-like"/>
    <property type="match status" value="2"/>
</dbReference>
<comment type="similarity">
    <text evidence="10">Belongs to the BACURD family.</text>
</comment>
<feature type="region of interest" description="Disordered" evidence="13">
    <location>
        <begin position="570"/>
        <end position="598"/>
    </location>
</feature>
<dbReference type="EMBL" id="SCEB01214846">
    <property type="protein sequence ID" value="RXM32780.1"/>
    <property type="molecule type" value="Genomic_DNA"/>
</dbReference>
<dbReference type="PRINTS" id="PR00145">
    <property type="entry name" value="ARGSUCLYASE"/>
</dbReference>
<dbReference type="SMART" id="SM00225">
    <property type="entry name" value="BTB"/>
    <property type="match status" value="1"/>
</dbReference>
<feature type="region of interest" description="Disordered" evidence="13">
    <location>
        <begin position="456"/>
        <end position="483"/>
    </location>
</feature>
<comment type="pathway">
    <text evidence="4">Protein modification; protein ubiquitination.</text>
</comment>
<keyword evidence="8" id="KW-0833">Ubl conjugation pathway</keyword>
<dbReference type="InterPro" id="IPR021935">
    <property type="entry name" value="SGSM1/2_RBD"/>
</dbReference>
<dbReference type="InterPro" id="IPR003131">
    <property type="entry name" value="T1-type_BTB"/>
</dbReference>
<dbReference type="FunFam" id="1.20.58.900:FF:000002">
    <property type="entry name" value="small G protein signaling modulator 1"/>
    <property type="match status" value="1"/>
</dbReference>
<evidence type="ECO:0000256" key="4">
    <source>
        <dbReference type="ARBA" id="ARBA00004906"/>
    </source>
</evidence>
<evidence type="ECO:0000256" key="5">
    <source>
        <dbReference type="ARBA" id="ARBA00022468"/>
    </source>
</evidence>
<organism evidence="16 17">
    <name type="scientific">Acipenser ruthenus</name>
    <name type="common">Sterlet sturgeon</name>
    <dbReference type="NCBI Taxonomy" id="7906"/>
    <lineage>
        <taxon>Eukaryota</taxon>
        <taxon>Metazoa</taxon>
        <taxon>Chordata</taxon>
        <taxon>Craniata</taxon>
        <taxon>Vertebrata</taxon>
        <taxon>Euteleostomi</taxon>
        <taxon>Actinopterygii</taxon>
        <taxon>Chondrostei</taxon>
        <taxon>Acipenseriformes</taxon>
        <taxon>Acipenseridae</taxon>
        <taxon>Acipenser</taxon>
    </lineage>
</organism>
<dbReference type="InterPro" id="IPR037213">
    <property type="entry name" value="Run_dom_sf"/>
</dbReference>
<dbReference type="PANTHER" id="PTHR11145">
    <property type="entry name" value="BTB/POZ DOMAIN-CONTAINING ADAPTER FOR CUL3-MEDIATED RHOA DEGRADATION PROTEIN FAMILY MEMBER"/>
    <property type="match status" value="1"/>
</dbReference>
<dbReference type="Pfam" id="PF12068">
    <property type="entry name" value="PH_RBD"/>
    <property type="match status" value="1"/>
</dbReference>
<keyword evidence="5" id="KW-0343">GTPase activation</keyword>
<dbReference type="SUPFAM" id="SSF54695">
    <property type="entry name" value="POZ domain"/>
    <property type="match status" value="1"/>
</dbReference>
<gene>
    <name evidence="16" type="ORF">EOD39_15692</name>
</gene>
<dbReference type="InterPro" id="IPR011333">
    <property type="entry name" value="SKP1/BTB/POZ_sf"/>
</dbReference>
<dbReference type="InterPro" id="IPR037745">
    <property type="entry name" value="SGSM1/2"/>
</dbReference>
<dbReference type="SUPFAM" id="SSF140741">
    <property type="entry name" value="RUN domain-like"/>
    <property type="match status" value="1"/>
</dbReference>
<dbReference type="GO" id="GO:0031463">
    <property type="term" value="C:Cul3-RING ubiquitin ligase complex"/>
    <property type="evidence" value="ECO:0007669"/>
    <property type="project" value="TreeGrafter"/>
</dbReference>
<dbReference type="GO" id="GO:0035024">
    <property type="term" value="P:negative regulation of Rho protein signal transduction"/>
    <property type="evidence" value="ECO:0007669"/>
    <property type="project" value="TreeGrafter"/>
</dbReference>
<dbReference type="PANTHER" id="PTHR11145:SF17">
    <property type="entry name" value="BTB_POZ DOMAIN-CONTAINING ADAPTER FOR CUL3-MEDIATED RHOA DEGRADATION PROTEIN 2"/>
    <property type="match status" value="1"/>
</dbReference>
<dbReference type="GO" id="GO:0005096">
    <property type="term" value="F:GTPase activator activity"/>
    <property type="evidence" value="ECO:0007669"/>
    <property type="project" value="UniProtKB-KW"/>
</dbReference>
<feature type="region of interest" description="Disordered" evidence="13">
    <location>
        <begin position="1025"/>
        <end position="1047"/>
    </location>
</feature>
<dbReference type="GO" id="GO:0016567">
    <property type="term" value="P:protein ubiquitination"/>
    <property type="evidence" value="ECO:0007669"/>
    <property type="project" value="TreeGrafter"/>
</dbReference>
<dbReference type="InterPro" id="IPR004012">
    <property type="entry name" value="Run_dom"/>
</dbReference>
<dbReference type="CDD" id="cd15784">
    <property type="entry name" value="PH_RUTBC"/>
    <property type="match status" value="1"/>
</dbReference>
<dbReference type="GO" id="GO:0051260">
    <property type="term" value="P:protein homooligomerization"/>
    <property type="evidence" value="ECO:0007669"/>
    <property type="project" value="InterPro"/>
</dbReference>
<evidence type="ECO:0000256" key="8">
    <source>
        <dbReference type="ARBA" id="ARBA00022786"/>
    </source>
</evidence>
<dbReference type="GO" id="GO:0005768">
    <property type="term" value="C:endosome"/>
    <property type="evidence" value="ECO:0007669"/>
    <property type="project" value="UniProtKB-SubCell"/>
</dbReference>
<evidence type="ECO:0000256" key="11">
    <source>
        <dbReference type="ARBA" id="ARBA00039261"/>
    </source>
</evidence>
<reference evidence="16 17" key="1">
    <citation type="submission" date="2019-01" db="EMBL/GenBank/DDBJ databases">
        <title>Draft Genome and Complete Hox-Cluster Characterization of the Sterlet Sturgeon (Acipenser ruthenus).</title>
        <authorList>
            <person name="Wei Q."/>
        </authorList>
    </citation>
    <scope>NUCLEOTIDE SEQUENCE [LARGE SCALE GENOMIC DNA]</scope>
    <source>
        <strain evidence="16">WHYD16114868_AA</strain>
        <tissue evidence="16">Blood</tissue>
    </source>
</reference>
<dbReference type="Gene3D" id="1.10.275.10">
    <property type="entry name" value="Fumarase/aspartase (N-terminal domain)"/>
    <property type="match status" value="1"/>
</dbReference>
<dbReference type="PROSITE" id="PS50097">
    <property type="entry name" value="BTB"/>
    <property type="match status" value="1"/>
</dbReference>
<dbReference type="Gene3D" id="1.20.200.10">
    <property type="entry name" value="Fumarase/aspartase (Central domain)"/>
    <property type="match status" value="2"/>
</dbReference>
<evidence type="ECO:0000259" key="15">
    <source>
        <dbReference type="PROSITE" id="PS50826"/>
    </source>
</evidence>
<keyword evidence="6" id="KW-0963">Cytoplasm</keyword>
<evidence type="ECO:0000259" key="14">
    <source>
        <dbReference type="PROSITE" id="PS50097"/>
    </source>
</evidence>
<dbReference type="AlphaFoldDB" id="A0A444UC75"/>
<dbReference type="InterPro" id="IPR000210">
    <property type="entry name" value="BTB/POZ_dom"/>
</dbReference>
<keyword evidence="7" id="KW-0967">Endosome</keyword>
<name>A0A444UC75_ACIRT</name>
<dbReference type="InterPro" id="IPR008948">
    <property type="entry name" value="L-Aspartase-like"/>
</dbReference>
<evidence type="ECO:0000313" key="16">
    <source>
        <dbReference type="EMBL" id="RXM32780.1"/>
    </source>
</evidence>
<evidence type="ECO:0000313" key="17">
    <source>
        <dbReference type="Proteomes" id="UP000289886"/>
    </source>
</evidence>
<feature type="compositionally biased region" description="Polar residues" evidence="13">
    <location>
        <begin position="464"/>
        <end position="476"/>
    </location>
</feature>
<comment type="subcellular location">
    <subcellularLocation>
        <location evidence="3">Cytoplasm</location>
    </subcellularLocation>
    <subcellularLocation>
        <location evidence="2">Endosome</location>
    </subcellularLocation>
    <subcellularLocation>
        <location evidence="1">Nucleus</location>
    </subcellularLocation>
</comment>
<evidence type="ECO:0000256" key="9">
    <source>
        <dbReference type="ARBA" id="ARBA00023242"/>
    </source>
</evidence>
<dbReference type="InterPro" id="IPR024083">
    <property type="entry name" value="Fumarase/histidase_N"/>
</dbReference>
<dbReference type="Gene3D" id="1.20.58.900">
    <property type="match status" value="1"/>
</dbReference>
<feature type="domain" description="BTB" evidence="14">
    <location>
        <begin position="796"/>
        <end position="864"/>
    </location>
</feature>
<protein>
    <recommendedName>
        <fullName evidence="11">BTB/POZ domain-containing adapter for CUL3-mediated RhoA degradation protein 2</fullName>
    </recommendedName>
    <alternativeName>
        <fullName evidence="12">BTB/POZ domain-containing protein TNFAIP1</fullName>
    </alternativeName>
</protein>
<dbReference type="GO" id="GO:0004842">
    <property type="term" value="F:ubiquitin-protein transferase activity"/>
    <property type="evidence" value="ECO:0007669"/>
    <property type="project" value="TreeGrafter"/>
</dbReference>
<dbReference type="FunFam" id="3.30.710.10:FF:000046">
    <property type="entry name" value="BTB/POZ domain-containing protein KCTD7 isoform X1"/>
    <property type="match status" value="1"/>
</dbReference>
<evidence type="ECO:0000256" key="6">
    <source>
        <dbReference type="ARBA" id="ARBA00022490"/>
    </source>
</evidence>
<feature type="region of interest" description="Disordered" evidence="13">
    <location>
        <begin position="291"/>
        <end position="312"/>
    </location>
</feature>
<keyword evidence="17" id="KW-1185">Reference proteome</keyword>
<evidence type="ECO:0000256" key="3">
    <source>
        <dbReference type="ARBA" id="ARBA00004496"/>
    </source>
</evidence>
<dbReference type="SMART" id="SM00593">
    <property type="entry name" value="RUN"/>
    <property type="match status" value="1"/>
</dbReference>
<dbReference type="Pfam" id="PF02759">
    <property type="entry name" value="RUN"/>
    <property type="match status" value="1"/>
</dbReference>
<dbReference type="InterPro" id="IPR045068">
    <property type="entry name" value="BACURD1-3"/>
</dbReference>
<dbReference type="GO" id="GO:0005634">
    <property type="term" value="C:nucleus"/>
    <property type="evidence" value="ECO:0007669"/>
    <property type="project" value="UniProtKB-SubCell"/>
</dbReference>